<dbReference type="GO" id="GO:0016491">
    <property type="term" value="F:oxidoreductase activity"/>
    <property type="evidence" value="ECO:0007669"/>
    <property type="project" value="UniProtKB-KW"/>
</dbReference>
<dbReference type="CDD" id="cd13861">
    <property type="entry name" value="CuRO_1_CumA_like"/>
    <property type="match status" value="1"/>
</dbReference>
<feature type="domain" description="Plastocyanin-like" evidence="6">
    <location>
        <begin position="130"/>
        <end position="235"/>
    </location>
</feature>
<dbReference type="Gene3D" id="2.60.40.420">
    <property type="entry name" value="Cupredoxins - blue copper proteins"/>
    <property type="match status" value="3"/>
</dbReference>
<sequence length="556" mass="59364">MSEWPAQAHTDFAEIDFGFPARQMGLRDERTRLGAPAFDTDLGSPLGHICAHHRIRHIGHAAVDPPGSRCEALAVIGRRGFMVLSAVGAAAGLVGACSSRSAVPAVTKPAGSGAKAVDIAVDATPTQIDLGGVSVHTWAWGGQVPGKEVRVRKGETLRAAVTNNLPEGTTVHWHGVAVPNPMDGVPVLTQPPIGPGQRFQYEFVVPDAGTYWMHSHVGLQLDRGLYGPLIVEDPNERVAYDEELVVVLDDWIDGTGTDPGQVFANLQKRGMASMGDPAEGAGVTPTTPIGADGGDVTYPYFLINGKVATDPVVRDCRGGQRLRLRVINAGADTAFRVAVPGVVLNVTHTDGYPVVAQQTNSVILGMGERFDAVIAVGSSVPLIAAPEDKTGYAQLNLRVNGAPSSVDVDNFIKTLRGWAPLNTAQLVAAPNVQLPPRNPDKTLDLRLAGPLNGYTWPINGILYDPPNNGLVVPPGQRVRIRYINESKMFHPMHLHGHTFQVVTPSGTGARKDTVLVPPLQTVEIDFDTNNPGRWITHCHNDYHLEAGMATFIEYAG</sequence>
<dbReference type="InterPro" id="IPR034279">
    <property type="entry name" value="CuRO_3_CopA"/>
</dbReference>
<evidence type="ECO:0000256" key="2">
    <source>
        <dbReference type="ARBA" id="ARBA00023002"/>
    </source>
</evidence>
<evidence type="ECO:0000259" key="6">
    <source>
        <dbReference type="Pfam" id="PF07732"/>
    </source>
</evidence>
<keyword evidence="2" id="KW-0560">Oxidoreductase</keyword>
<keyword evidence="3" id="KW-0186">Copper</keyword>
<dbReference type="Pfam" id="PF07731">
    <property type="entry name" value="Cu-oxidase_2"/>
    <property type="match status" value="1"/>
</dbReference>
<dbReference type="PROSITE" id="PS00079">
    <property type="entry name" value="MULTICOPPER_OXIDASE1"/>
    <property type="match status" value="1"/>
</dbReference>
<gene>
    <name evidence="7" type="ORF">C8E89_12368</name>
</gene>
<evidence type="ECO:0000256" key="1">
    <source>
        <dbReference type="ARBA" id="ARBA00022723"/>
    </source>
</evidence>
<accession>A0A318HL09</accession>
<dbReference type="GO" id="GO:0005507">
    <property type="term" value="F:copper ion binding"/>
    <property type="evidence" value="ECO:0007669"/>
    <property type="project" value="InterPro"/>
</dbReference>
<dbReference type="InterPro" id="IPR011707">
    <property type="entry name" value="Cu-oxidase-like_N"/>
</dbReference>
<dbReference type="AlphaFoldDB" id="A0A318HL09"/>
<keyword evidence="8" id="KW-1185">Reference proteome</keyword>
<evidence type="ECO:0000313" key="8">
    <source>
        <dbReference type="Proteomes" id="UP000247781"/>
    </source>
</evidence>
<dbReference type="EMBL" id="QJJU01000023">
    <property type="protein sequence ID" value="PXX03266.1"/>
    <property type="molecule type" value="Genomic_DNA"/>
</dbReference>
<dbReference type="PANTHER" id="PTHR11709:SF394">
    <property type="entry name" value="FI03373P-RELATED"/>
    <property type="match status" value="1"/>
</dbReference>
<dbReference type="InterPro" id="IPR011706">
    <property type="entry name" value="Cu-oxidase_C"/>
</dbReference>
<feature type="domain" description="Plastocyanin-like" evidence="4">
    <location>
        <begin position="301"/>
        <end position="374"/>
    </location>
</feature>
<reference evidence="7 8" key="2">
    <citation type="submission" date="2018-06" db="EMBL/GenBank/DDBJ databases">
        <title>Sequencing of bacterial isolates from soil warming experiment in Harvard Forest, Massachusetts, USA.</title>
        <authorList>
            <person name="Deangelis K.PhD."/>
        </authorList>
    </citation>
    <scope>NUCLEOTIDE SEQUENCE [LARGE SCALE GENOMIC DNA]</scope>
    <source>
        <strain evidence="7 8">GAS496</strain>
    </source>
</reference>
<dbReference type="Pfam" id="PF07732">
    <property type="entry name" value="Cu-oxidase_3"/>
    <property type="match status" value="1"/>
</dbReference>
<dbReference type="InterPro" id="IPR008972">
    <property type="entry name" value="Cupredoxin"/>
</dbReference>
<dbReference type="SUPFAM" id="SSF49503">
    <property type="entry name" value="Cupredoxins"/>
    <property type="match status" value="3"/>
</dbReference>
<dbReference type="InterPro" id="IPR033138">
    <property type="entry name" value="Cu_oxidase_CS"/>
</dbReference>
<name>A0A318HL09_9MYCO</name>
<dbReference type="Proteomes" id="UP000247781">
    <property type="component" value="Unassembled WGS sequence"/>
</dbReference>
<protein>
    <submittedName>
        <fullName evidence="7">FtsP/CotA-like multicopper oxidase with cupredoxin domain</fullName>
    </submittedName>
</protein>
<evidence type="ECO:0000259" key="4">
    <source>
        <dbReference type="Pfam" id="PF00394"/>
    </source>
</evidence>
<reference evidence="8" key="1">
    <citation type="submission" date="2018-05" db="EMBL/GenBank/DDBJ databases">
        <authorList>
            <person name="Deangelis K."/>
            <person name="Huntemann M."/>
            <person name="Clum A."/>
            <person name="Pillay M."/>
            <person name="Palaniappan K."/>
            <person name="Varghese N."/>
            <person name="Mikhailova N."/>
            <person name="Stamatis D."/>
            <person name="Reddy T."/>
            <person name="Daum C."/>
            <person name="Shapiro N."/>
            <person name="Ivanova N."/>
            <person name="Kyrpides N."/>
            <person name="Woyke T."/>
        </authorList>
    </citation>
    <scope>NUCLEOTIDE SEQUENCE [LARGE SCALE GENOMIC DNA]</scope>
    <source>
        <strain evidence="8">GAS496</strain>
    </source>
</reference>
<dbReference type="PROSITE" id="PS00080">
    <property type="entry name" value="MULTICOPPER_OXIDASE2"/>
    <property type="match status" value="1"/>
</dbReference>
<dbReference type="PANTHER" id="PTHR11709">
    <property type="entry name" value="MULTI-COPPER OXIDASE"/>
    <property type="match status" value="1"/>
</dbReference>
<dbReference type="Pfam" id="PF00394">
    <property type="entry name" value="Cu-oxidase"/>
    <property type="match status" value="1"/>
</dbReference>
<dbReference type="InterPro" id="IPR002355">
    <property type="entry name" value="Cu_oxidase_Cu_BS"/>
</dbReference>
<dbReference type="InterPro" id="IPR045087">
    <property type="entry name" value="Cu-oxidase_fam"/>
</dbReference>
<keyword evidence="1" id="KW-0479">Metal-binding</keyword>
<dbReference type="InterPro" id="IPR001117">
    <property type="entry name" value="Cu-oxidase_2nd"/>
</dbReference>
<comment type="caution">
    <text evidence="7">The sequence shown here is derived from an EMBL/GenBank/DDBJ whole genome shotgun (WGS) entry which is preliminary data.</text>
</comment>
<organism evidence="7 8">
    <name type="scientific">Mycolicibacterium moriokaense</name>
    <dbReference type="NCBI Taxonomy" id="39691"/>
    <lineage>
        <taxon>Bacteria</taxon>
        <taxon>Bacillati</taxon>
        <taxon>Actinomycetota</taxon>
        <taxon>Actinomycetes</taxon>
        <taxon>Mycobacteriales</taxon>
        <taxon>Mycobacteriaceae</taxon>
        <taxon>Mycolicibacterium</taxon>
    </lineage>
</organism>
<dbReference type="CDD" id="cd13896">
    <property type="entry name" value="CuRO_3_CopA"/>
    <property type="match status" value="1"/>
</dbReference>
<evidence type="ECO:0000259" key="5">
    <source>
        <dbReference type="Pfam" id="PF07731"/>
    </source>
</evidence>
<feature type="domain" description="Plastocyanin-like" evidence="5">
    <location>
        <begin position="444"/>
        <end position="550"/>
    </location>
</feature>
<proteinExistence type="predicted"/>
<evidence type="ECO:0000256" key="3">
    <source>
        <dbReference type="ARBA" id="ARBA00023008"/>
    </source>
</evidence>
<evidence type="ECO:0000313" key="7">
    <source>
        <dbReference type="EMBL" id="PXX03266.1"/>
    </source>
</evidence>